<organism evidence="1 2">
    <name type="scientific">Heliorestis convoluta</name>
    <dbReference type="NCBI Taxonomy" id="356322"/>
    <lineage>
        <taxon>Bacteria</taxon>
        <taxon>Bacillati</taxon>
        <taxon>Bacillota</taxon>
        <taxon>Clostridia</taxon>
        <taxon>Eubacteriales</taxon>
        <taxon>Heliobacteriaceae</taxon>
        <taxon>Heliorestis</taxon>
    </lineage>
</organism>
<reference evidence="2" key="1">
    <citation type="submission" date="2019-11" db="EMBL/GenBank/DDBJ databases">
        <title>Genome sequence of Heliorestis convoluta strain HH, an alkaliphilic and minimalistic phototrophic bacterium from a soda lake in Egypt.</title>
        <authorList>
            <person name="Dewey E.D."/>
            <person name="Stokes L.M."/>
            <person name="Burchell B.M."/>
            <person name="Shaffer K.N."/>
            <person name="Huntington A.M."/>
            <person name="Baker J.M."/>
            <person name="Nadendla S."/>
            <person name="Giglio M.G."/>
            <person name="Touchman J.W."/>
            <person name="Blankenship R.E."/>
            <person name="Madigan M.T."/>
            <person name="Sattley W.M."/>
        </authorList>
    </citation>
    <scope>NUCLEOTIDE SEQUENCE [LARGE SCALE GENOMIC DNA]</scope>
    <source>
        <strain evidence="2">HH</strain>
    </source>
</reference>
<dbReference type="EMBL" id="CP045875">
    <property type="protein sequence ID" value="QGG48523.1"/>
    <property type="molecule type" value="Genomic_DNA"/>
</dbReference>
<evidence type="ECO:0000313" key="2">
    <source>
        <dbReference type="Proteomes" id="UP000366051"/>
    </source>
</evidence>
<evidence type="ECO:0000313" key="1">
    <source>
        <dbReference type="EMBL" id="QGG48523.1"/>
    </source>
</evidence>
<accession>A0A5Q2N3Q7</accession>
<keyword evidence="2" id="KW-1185">Reference proteome</keyword>
<protein>
    <submittedName>
        <fullName evidence="1">Uncharacterized protein</fullName>
    </submittedName>
</protein>
<dbReference type="AlphaFoldDB" id="A0A5Q2N3Q7"/>
<gene>
    <name evidence="1" type="ORF">FTV88_2425</name>
</gene>
<sequence length="43" mass="4969">MLIKETTSHLIVPFDTEKSSLNPFIDQVGKQKDYQSTEEPPYL</sequence>
<proteinExistence type="predicted"/>
<dbReference type="Proteomes" id="UP000366051">
    <property type="component" value="Chromosome"/>
</dbReference>
<dbReference type="KEGG" id="hcv:FTV88_2425"/>
<name>A0A5Q2N3Q7_9FIRM</name>